<sequence>MLVRTLQASRRQLWQSHRTVRFSRKYNAQAQGPHTTYFQPPPPQQPSRAWRIVRALLWSSTCVGIGAFGAAWAFTTPLEELMREAEEGVLENALLAGTTDRFAREVQALDVESATALLELQAAYSVCPAAVSHTAQHGSNLPCEDTWSSGSYAHFNDQKKDWSEWSIFDGHAGPRTSDALCQLLPVAVGTLLEENKCMERSYVPNDSHIISTIKKAFQSVDDALTEQTRKLIRNEMPMPILNPLAPSKSQQQEFYQMPLAQAVSAGALAFSGSCALLALFDPARSILRVANVGDSRAVLGRWDAASNKYVAVPMSVDQTGFNPDEVARLAQEHPGEDVVDPKTGRVHGLAVTRAFGDARWKWTEEDTKLAHEKIWGPSPRPNGVIKTPPYLTAEPEIMETRLQTGDRPDFLIMASDGLWDNMTSDVAVACVQAWLDKNKPMDFLEAPQHPPQSWQDVLKPGGPSSNLSVRTPTYSNPAEITGEDDTYYDEEERCRKWKVDPKHFVVEDGNCGVHMIKNALGGKRRDLFTGVMSVQPPLSRNVRDDITVHVVFFGQDNKMEEIQKKKN</sequence>
<evidence type="ECO:0000313" key="4">
    <source>
        <dbReference type="Proteomes" id="UP001305779"/>
    </source>
</evidence>
<gene>
    <name evidence="3" type="ORF">PRZ48_004908</name>
</gene>
<keyword evidence="1" id="KW-1133">Transmembrane helix</keyword>
<accession>A0ABR0ET24</accession>
<dbReference type="SMART" id="SM00332">
    <property type="entry name" value="PP2Cc"/>
    <property type="match status" value="1"/>
</dbReference>
<evidence type="ECO:0000259" key="2">
    <source>
        <dbReference type="PROSITE" id="PS51746"/>
    </source>
</evidence>
<evidence type="ECO:0000256" key="1">
    <source>
        <dbReference type="SAM" id="Phobius"/>
    </source>
</evidence>
<dbReference type="Pfam" id="PF00481">
    <property type="entry name" value="PP2C"/>
    <property type="match status" value="1"/>
</dbReference>
<protein>
    <recommendedName>
        <fullName evidence="2">PPM-type phosphatase domain-containing protein</fullName>
    </recommendedName>
</protein>
<comment type="caution">
    <text evidence="3">The sequence shown here is derived from an EMBL/GenBank/DDBJ whole genome shotgun (WGS) entry which is preliminary data.</text>
</comment>
<keyword evidence="1" id="KW-0812">Transmembrane</keyword>
<dbReference type="InterPro" id="IPR036457">
    <property type="entry name" value="PPM-type-like_dom_sf"/>
</dbReference>
<dbReference type="Gene3D" id="3.60.40.10">
    <property type="entry name" value="PPM-type phosphatase domain"/>
    <property type="match status" value="1"/>
</dbReference>
<keyword evidence="1" id="KW-0472">Membrane</keyword>
<keyword evidence="4" id="KW-1185">Reference proteome</keyword>
<dbReference type="Proteomes" id="UP001305779">
    <property type="component" value="Unassembled WGS sequence"/>
</dbReference>
<dbReference type="EMBL" id="JAXOVC010000003">
    <property type="protein sequence ID" value="KAK4503993.1"/>
    <property type="molecule type" value="Genomic_DNA"/>
</dbReference>
<organism evidence="3 4">
    <name type="scientific">Zasmidium cellare</name>
    <name type="common">Wine cellar mold</name>
    <name type="synonym">Racodium cellare</name>
    <dbReference type="NCBI Taxonomy" id="395010"/>
    <lineage>
        <taxon>Eukaryota</taxon>
        <taxon>Fungi</taxon>
        <taxon>Dikarya</taxon>
        <taxon>Ascomycota</taxon>
        <taxon>Pezizomycotina</taxon>
        <taxon>Dothideomycetes</taxon>
        <taxon>Dothideomycetidae</taxon>
        <taxon>Mycosphaerellales</taxon>
        <taxon>Mycosphaerellaceae</taxon>
        <taxon>Zasmidium</taxon>
    </lineage>
</organism>
<feature type="domain" description="PPM-type phosphatase" evidence="2">
    <location>
        <begin position="128"/>
        <end position="553"/>
    </location>
</feature>
<proteinExistence type="predicted"/>
<name>A0ABR0ET24_ZASCE</name>
<dbReference type="PANTHER" id="PTHR13832">
    <property type="entry name" value="PROTEIN PHOSPHATASE 2C"/>
    <property type="match status" value="1"/>
</dbReference>
<dbReference type="PANTHER" id="PTHR13832:SF792">
    <property type="entry name" value="GM14286P"/>
    <property type="match status" value="1"/>
</dbReference>
<dbReference type="InterPro" id="IPR015655">
    <property type="entry name" value="PP2C"/>
</dbReference>
<dbReference type="CDD" id="cd00143">
    <property type="entry name" value="PP2Cc"/>
    <property type="match status" value="1"/>
</dbReference>
<dbReference type="SUPFAM" id="SSF81606">
    <property type="entry name" value="PP2C-like"/>
    <property type="match status" value="1"/>
</dbReference>
<dbReference type="InterPro" id="IPR001932">
    <property type="entry name" value="PPM-type_phosphatase-like_dom"/>
</dbReference>
<dbReference type="PROSITE" id="PS51746">
    <property type="entry name" value="PPM_2"/>
    <property type="match status" value="1"/>
</dbReference>
<reference evidence="3 4" key="1">
    <citation type="journal article" date="2023" name="G3 (Bethesda)">
        <title>A chromosome-level genome assembly of Zasmidium syzygii isolated from banana leaves.</title>
        <authorList>
            <person name="van Westerhoven A.C."/>
            <person name="Mehrabi R."/>
            <person name="Talebi R."/>
            <person name="Steentjes M.B.F."/>
            <person name="Corcolon B."/>
            <person name="Chong P.A."/>
            <person name="Kema G.H.J."/>
            <person name="Seidl M.F."/>
        </authorList>
    </citation>
    <scope>NUCLEOTIDE SEQUENCE [LARGE SCALE GENOMIC DNA]</scope>
    <source>
        <strain evidence="3 4">P124</strain>
    </source>
</reference>
<feature type="transmembrane region" description="Helical" evidence="1">
    <location>
        <begin position="55"/>
        <end position="74"/>
    </location>
</feature>
<evidence type="ECO:0000313" key="3">
    <source>
        <dbReference type="EMBL" id="KAK4503993.1"/>
    </source>
</evidence>